<organism evidence="2 3">
    <name type="scientific">Aquibacillus halophilus</name>
    <dbReference type="NCBI Taxonomy" id="930132"/>
    <lineage>
        <taxon>Bacteria</taxon>
        <taxon>Bacillati</taxon>
        <taxon>Bacillota</taxon>
        <taxon>Bacilli</taxon>
        <taxon>Bacillales</taxon>
        <taxon>Bacillaceae</taxon>
        <taxon>Aquibacillus</taxon>
    </lineage>
</organism>
<dbReference type="GO" id="GO:0016787">
    <property type="term" value="F:hydrolase activity"/>
    <property type="evidence" value="ECO:0007669"/>
    <property type="project" value="UniProtKB-KW"/>
</dbReference>
<dbReference type="InterPro" id="IPR050855">
    <property type="entry name" value="NDM-1-like"/>
</dbReference>
<dbReference type="SMART" id="SM00849">
    <property type="entry name" value="Lactamase_B"/>
    <property type="match status" value="1"/>
</dbReference>
<dbReference type="PANTHER" id="PTHR42951">
    <property type="entry name" value="METALLO-BETA-LACTAMASE DOMAIN-CONTAINING"/>
    <property type="match status" value="1"/>
</dbReference>
<feature type="domain" description="Metallo-beta-lactamase" evidence="1">
    <location>
        <begin position="24"/>
        <end position="228"/>
    </location>
</feature>
<evidence type="ECO:0000313" key="2">
    <source>
        <dbReference type="EMBL" id="MRH44529.1"/>
    </source>
</evidence>
<dbReference type="EMBL" id="WJNG01000016">
    <property type="protein sequence ID" value="MRH44529.1"/>
    <property type="molecule type" value="Genomic_DNA"/>
</dbReference>
<proteinExistence type="predicted"/>
<dbReference type="CDD" id="cd07726">
    <property type="entry name" value="ST1585-like_MBL-fold"/>
    <property type="match status" value="1"/>
</dbReference>
<evidence type="ECO:0000313" key="3">
    <source>
        <dbReference type="Proteomes" id="UP000799092"/>
    </source>
</evidence>
<comment type="caution">
    <text evidence="2">The sequence shown here is derived from an EMBL/GenBank/DDBJ whole genome shotgun (WGS) entry which is preliminary data.</text>
</comment>
<dbReference type="InterPro" id="IPR001279">
    <property type="entry name" value="Metallo-B-lactamas"/>
</dbReference>
<sequence>MPKPTDLGRSISLIELYDLGMEKRTGSYILHENELAIIETSASPSIPYLLKGLDVLKIDLKEIKYIIVTHIHLDHAGGVGLLLEKCPNAKVIVHPKGKRHLANPTKLIQGARAVYGNSFDKLFDPILAVPENRLISKEDGETITIGENRTLTFFDTPGHAKHHFSIYDSYSNGIFTGDTIGVFYPQTKDYGFEFVLPSTSPNQFNPDAMLKSLDRIEQLGVDIIYFGHFGKSENPESIYEQIRYWLPKFVDAGEKVIEEYPDAQVEKKIAVITERLLLVVSTFLSDKGIEASNEVYKHIKLDMQICSMGIVDYLEKQK</sequence>
<dbReference type="InterPro" id="IPR037482">
    <property type="entry name" value="ST1585_MBL-fold"/>
</dbReference>
<dbReference type="Proteomes" id="UP000799092">
    <property type="component" value="Unassembled WGS sequence"/>
</dbReference>
<dbReference type="AlphaFoldDB" id="A0A6A8DL94"/>
<dbReference type="PANTHER" id="PTHR42951:SF22">
    <property type="entry name" value="METALLO BETA-LACTAMASE SUPERFAMILY LIPOPROTEIN"/>
    <property type="match status" value="1"/>
</dbReference>
<accession>A0A6A8DL94</accession>
<dbReference type="SUPFAM" id="SSF56281">
    <property type="entry name" value="Metallo-hydrolase/oxidoreductase"/>
    <property type="match status" value="1"/>
</dbReference>
<evidence type="ECO:0000259" key="1">
    <source>
        <dbReference type="SMART" id="SM00849"/>
    </source>
</evidence>
<reference evidence="2" key="1">
    <citation type="submission" date="2019-11" db="EMBL/GenBank/DDBJ databases">
        <authorList>
            <person name="Li J."/>
        </authorList>
    </citation>
    <scope>NUCLEOTIDE SEQUENCE</scope>
    <source>
        <strain evidence="2">B6B</strain>
    </source>
</reference>
<name>A0A6A8DL94_9BACI</name>
<protein>
    <submittedName>
        <fullName evidence="2">MBL fold metallo-hydrolase</fullName>
    </submittedName>
</protein>
<dbReference type="OrthoDB" id="9761531at2"/>
<keyword evidence="2" id="KW-0378">Hydrolase</keyword>
<dbReference type="RefSeq" id="WP_153738141.1">
    <property type="nucleotide sequence ID" value="NZ_WJNG01000016.1"/>
</dbReference>
<gene>
    <name evidence="2" type="ORF">GH741_17940</name>
</gene>
<dbReference type="InterPro" id="IPR036866">
    <property type="entry name" value="RibonucZ/Hydroxyglut_hydro"/>
</dbReference>
<dbReference type="Gene3D" id="3.60.15.10">
    <property type="entry name" value="Ribonuclease Z/Hydroxyacylglutathione hydrolase-like"/>
    <property type="match status" value="1"/>
</dbReference>
<keyword evidence="3" id="KW-1185">Reference proteome</keyword>
<dbReference type="Pfam" id="PF00753">
    <property type="entry name" value="Lactamase_B"/>
    <property type="match status" value="1"/>
</dbReference>